<sequence>MPKKVVIDCDPGVDDALAILLAIFSKELDVLGITTVNGNVGIDLTTENALKIVEKAGSSIPVYRGMKKPLKKPLYSSGDVHGQNGLGGITVPKSKQNVEPISATDYLIQTGRASEGEITLITLGPLTNIAVAIQKDPEAMSNYKEIISMGGGVGVGNITPVAEFNYWVDPEAAKIVFNFDLPITMLGLNATHQTVLTPNDFHFMRLVDSELGEFLAQIHTTCINAYWEFDQLMGCVPHDSLAVAVAADPSLVETVYCNVEIATDGLTRGQSVADVINAWEEKRKNSHVGITVDSERFRDFIFLTLFSDHKDEYDTYKRFLGN</sequence>
<dbReference type="RefSeq" id="WP_073158241.1">
    <property type="nucleotide sequence ID" value="NZ_FQVL01000020.1"/>
</dbReference>
<keyword evidence="1" id="KW-0378">Hydrolase</keyword>
<dbReference type="Gene3D" id="3.90.245.10">
    <property type="entry name" value="Ribonucleoside hydrolase-like"/>
    <property type="match status" value="1"/>
</dbReference>
<dbReference type="EMBL" id="FQVL01000020">
    <property type="protein sequence ID" value="SHF39216.1"/>
    <property type="molecule type" value="Genomic_DNA"/>
</dbReference>
<dbReference type="Pfam" id="PF01156">
    <property type="entry name" value="IU_nuc_hydro"/>
    <property type="match status" value="1"/>
</dbReference>
<dbReference type="Proteomes" id="UP000184476">
    <property type="component" value="Unassembled WGS sequence"/>
</dbReference>
<protein>
    <submittedName>
        <fullName evidence="4">Purine nucleosidase</fullName>
    </submittedName>
</protein>
<dbReference type="GO" id="GO:0006152">
    <property type="term" value="P:purine nucleoside catabolic process"/>
    <property type="evidence" value="ECO:0007669"/>
    <property type="project" value="TreeGrafter"/>
</dbReference>
<dbReference type="SUPFAM" id="SSF53590">
    <property type="entry name" value="Nucleoside hydrolase"/>
    <property type="match status" value="1"/>
</dbReference>
<dbReference type="GO" id="GO:0005829">
    <property type="term" value="C:cytosol"/>
    <property type="evidence" value="ECO:0007669"/>
    <property type="project" value="TreeGrafter"/>
</dbReference>
<evidence type="ECO:0000313" key="5">
    <source>
        <dbReference type="Proteomes" id="UP000184476"/>
    </source>
</evidence>
<keyword evidence="5" id="KW-1185">Reference proteome</keyword>
<evidence type="ECO:0000259" key="3">
    <source>
        <dbReference type="Pfam" id="PF01156"/>
    </source>
</evidence>
<evidence type="ECO:0000256" key="1">
    <source>
        <dbReference type="ARBA" id="ARBA00022801"/>
    </source>
</evidence>
<evidence type="ECO:0000256" key="2">
    <source>
        <dbReference type="ARBA" id="ARBA00023295"/>
    </source>
</evidence>
<dbReference type="OrthoDB" id="9797882at2"/>
<evidence type="ECO:0000313" key="4">
    <source>
        <dbReference type="EMBL" id="SHF39216.1"/>
    </source>
</evidence>
<dbReference type="AlphaFoldDB" id="A0A1M5B9X9"/>
<gene>
    <name evidence="4" type="ORF">SAMN05444392_1205</name>
</gene>
<keyword evidence="2" id="KW-0326">Glycosidase</keyword>
<dbReference type="STRING" id="112248.SAMN05444392_1205"/>
<organism evidence="4 5">
    <name type="scientific">Seinonella peptonophila</name>
    <dbReference type="NCBI Taxonomy" id="112248"/>
    <lineage>
        <taxon>Bacteria</taxon>
        <taxon>Bacillati</taxon>
        <taxon>Bacillota</taxon>
        <taxon>Bacilli</taxon>
        <taxon>Bacillales</taxon>
        <taxon>Thermoactinomycetaceae</taxon>
        <taxon>Seinonella</taxon>
    </lineage>
</organism>
<accession>A0A1M5B9X9</accession>
<dbReference type="InterPro" id="IPR023186">
    <property type="entry name" value="IUNH"/>
</dbReference>
<dbReference type="InterPro" id="IPR036452">
    <property type="entry name" value="Ribo_hydro-like"/>
</dbReference>
<proteinExistence type="predicted"/>
<dbReference type="CDD" id="cd02651">
    <property type="entry name" value="nuc_hydro_IU_UC_XIUA"/>
    <property type="match status" value="1"/>
</dbReference>
<dbReference type="PANTHER" id="PTHR12304:SF4">
    <property type="entry name" value="URIDINE NUCLEOSIDASE"/>
    <property type="match status" value="1"/>
</dbReference>
<dbReference type="GO" id="GO:0008477">
    <property type="term" value="F:purine nucleosidase activity"/>
    <property type="evidence" value="ECO:0007669"/>
    <property type="project" value="TreeGrafter"/>
</dbReference>
<dbReference type="PANTHER" id="PTHR12304">
    <property type="entry name" value="INOSINE-URIDINE PREFERRING NUCLEOSIDE HYDROLASE"/>
    <property type="match status" value="1"/>
</dbReference>
<name>A0A1M5B9X9_9BACL</name>
<feature type="domain" description="Inosine/uridine-preferring nucleoside hydrolase" evidence="3">
    <location>
        <begin position="5"/>
        <end position="299"/>
    </location>
</feature>
<dbReference type="InterPro" id="IPR001910">
    <property type="entry name" value="Inosine/uridine_hydrolase_dom"/>
</dbReference>
<reference evidence="4 5" key="1">
    <citation type="submission" date="2016-11" db="EMBL/GenBank/DDBJ databases">
        <authorList>
            <person name="Jaros S."/>
            <person name="Januszkiewicz K."/>
            <person name="Wedrychowicz H."/>
        </authorList>
    </citation>
    <scope>NUCLEOTIDE SEQUENCE [LARGE SCALE GENOMIC DNA]</scope>
    <source>
        <strain evidence="4 5">DSM 44666</strain>
    </source>
</reference>